<sequence length="150" mass="16862">MNRIEAVKDVTELQHLLETLQAEGYTKDELTILAEDTEAYKDYTSVDVEKSDTIGNHAKAILSGGEPSAEALRDIGVAESKLDDYLTLLHLGGAIVYMVSKDNLQDAHQATREKSDVHIEEGPIGTEIQRDEQRQAKDHIEDIELFRRRD</sequence>
<dbReference type="STRING" id="33978.A6M13_10955"/>
<evidence type="ECO:0000313" key="2">
    <source>
        <dbReference type="EMBL" id="OCS87809.1"/>
    </source>
</evidence>
<dbReference type="EMBL" id="MASJ01000003">
    <property type="protein sequence ID" value="OCS87809.1"/>
    <property type="molecule type" value="Genomic_DNA"/>
</dbReference>
<protein>
    <submittedName>
        <fullName evidence="2">Uncharacterized protein</fullName>
    </submittedName>
</protein>
<accession>A0A1C0YL45</accession>
<evidence type="ECO:0000256" key="1">
    <source>
        <dbReference type="SAM" id="MobiDB-lite"/>
    </source>
</evidence>
<proteinExistence type="predicted"/>
<reference evidence="2 3" key="1">
    <citation type="submission" date="2016-07" db="EMBL/GenBank/DDBJ databases">
        <title>Caryophanon tenue genome sequencing.</title>
        <authorList>
            <person name="Verma A."/>
            <person name="Pal Y."/>
            <person name="Krishnamurthi S."/>
        </authorList>
    </citation>
    <scope>NUCLEOTIDE SEQUENCE [LARGE SCALE GENOMIC DNA]</scope>
    <source>
        <strain evidence="2 3">DSM 14152</strain>
    </source>
</reference>
<dbReference type="RefSeq" id="WP_066543639.1">
    <property type="nucleotide sequence ID" value="NZ_MASJ01000003.1"/>
</dbReference>
<evidence type="ECO:0000313" key="3">
    <source>
        <dbReference type="Proteomes" id="UP000093199"/>
    </source>
</evidence>
<dbReference type="AlphaFoldDB" id="A0A1C0YL45"/>
<dbReference type="OrthoDB" id="2353304at2"/>
<organism evidence="2 3">
    <name type="scientific">Caryophanon tenue</name>
    <dbReference type="NCBI Taxonomy" id="33978"/>
    <lineage>
        <taxon>Bacteria</taxon>
        <taxon>Bacillati</taxon>
        <taxon>Bacillota</taxon>
        <taxon>Bacilli</taxon>
        <taxon>Bacillales</taxon>
        <taxon>Caryophanaceae</taxon>
        <taxon>Caryophanon</taxon>
    </lineage>
</organism>
<feature type="region of interest" description="Disordered" evidence="1">
    <location>
        <begin position="121"/>
        <end position="142"/>
    </location>
</feature>
<comment type="caution">
    <text evidence="2">The sequence shown here is derived from an EMBL/GenBank/DDBJ whole genome shotgun (WGS) entry which is preliminary data.</text>
</comment>
<name>A0A1C0YL45_9BACL</name>
<keyword evidence="3" id="KW-1185">Reference proteome</keyword>
<dbReference type="Proteomes" id="UP000093199">
    <property type="component" value="Unassembled WGS sequence"/>
</dbReference>
<gene>
    <name evidence="2" type="ORF">A6M13_10955</name>
</gene>
<feature type="compositionally biased region" description="Basic and acidic residues" evidence="1">
    <location>
        <begin position="128"/>
        <end position="142"/>
    </location>
</feature>